<dbReference type="Proteomes" id="UP000663802">
    <property type="component" value="Unassembled WGS sequence"/>
</dbReference>
<protein>
    <submittedName>
        <fullName evidence="5">MarR family transcriptional regulator</fullName>
    </submittedName>
</protein>
<organism evidence="5 6">
    <name type="scientific">Clostridium zeae</name>
    <dbReference type="NCBI Taxonomy" id="2759022"/>
    <lineage>
        <taxon>Bacteria</taxon>
        <taxon>Bacillati</taxon>
        <taxon>Bacillota</taxon>
        <taxon>Clostridia</taxon>
        <taxon>Eubacteriales</taxon>
        <taxon>Clostridiaceae</taxon>
        <taxon>Clostridium</taxon>
    </lineage>
</organism>
<dbReference type="PROSITE" id="PS50995">
    <property type="entry name" value="HTH_MARR_2"/>
    <property type="match status" value="1"/>
</dbReference>
<keyword evidence="6" id="KW-1185">Reference proteome</keyword>
<evidence type="ECO:0000256" key="2">
    <source>
        <dbReference type="ARBA" id="ARBA00023125"/>
    </source>
</evidence>
<dbReference type="SUPFAM" id="SSF46785">
    <property type="entry name" value="Winged helix' DNA-binding domain"/>
    <property type="match status" value="1"/>
</dbReference>
<evidence type="ECO:0000259" key="4">
    <source>
        <dbReference type="PROSITE" id="PS50995"/>
    </source>
</evidence>
<dbReference type="PROSITE" id="PS01117">
    <property type="entry name" value="HTH_MARR_1"/>
    <property type="match status" value="1"/>
</dbReference>
<dbReference type="EMBL" id="BMBA01000002">
    <property type="protein sequence ID" value="GFZ31643.1"/>
    <property type="molecule type" value="Genomic_DNA"/>
</dbReference>
<comment type="caution">
    <text evidence="5">The sequence shown here is derived from an EMBL/GenBank/DDBJ whole genome shotgun (WGS) entry which is preliminary data.</text>
</comment>
<dbReference type="InterPro" id="IPR000835">
    <property type="entry name" value="HTH_MarR-typ"/>
</dbReference>
<name>A0ABQ1EA33_9CLOT</name>
<dbReference type="SMART" id="SM00347">
    <property type="entry name" value="HTH_MARR"/>
    <property type="match status" value="1"/>
</dbReference>
<accession>A0ABQ1EA33</accession>
<keyword evidence="3" id="KW-0804">Transcription</keyword>
<dbReference type="Pfam" id="PF12802">
    <property type="entry name" value="MarR_2"/>
    <property type="match status" value="1"/>
</dbReference>
<sequence>MNDKREFDTLIESYYESWFEINNIYHVWAREHGIQDTTLFVFYIIKNSSDGCTQNKICSKLLLPKQTVSLILSGLEKDGYIFREVNPEDRRNKIVKLTEKGEEFAKPILEEMKQLEIRAFNKMSLEQRRSVVEGFKILSDSLADSFQK</sequence>
<keyword evidence="2" id="KW-0238">DNA-binding</keyword>
<keyword evidence="1" id="KW-0805">Transcription regulation</keyword>
<evidence type="ECO:0000256" key="3">
    <source>
        <dbReference type="ARBA" id="ARBA00023163"/>
    </source>
</evidence>
<dbReference type="InterPro" id="IPR036388">
    <property type="entry name" value="WH-like_DNA-bd_sf"/>
</dbReference>
<dbReference type="PANTHER" id="PTHR42756">
    <property type="entry name" value="TRANSCRIPTIONAL REGULATOR, MARR"/>
    <property type="match status" value="1"/>
</dbReference>
<evidence type="ECO:0000313" key="5">
    <source>
        <dbReference type="EMBL" id="GFZ31643.1"/>
    </source>
</evidence>
<proteinExistence type="predicted"/>
<dbReference type="InterPro" id="IPR023187">
    <property type="entry name" value="Tscrpt_reg_MarR-type_CS"/>
</dbReference>
<evidence type="ECO:0000313" key="6">
    <source>
        <dbReference type="Proteomes" id="UP000663802"/>
    </source>
</evidence>
<dbReference type="InterPro" id="IPR036390">
    <property type="entry name" value="WH_DNA-bd_sf"/>
</dbReference>
<gene>
    <name evidence="5" type="ORF">CSC2_21690</name>
</gene>
<dbReference type="PRINTS" id="PR00598">
    <property type="entry name" value="HTHMARR"/>
</dbReference>
<dbReference type="RefSeq" id="WP_206869945.1">
    <property type="nucleotide sequence ID" value="NZ_BMBA01000002.1"/>
</dbReference>
<reference evidence="5 6" key="1">
    <citation type="journal article" date="2021" name="Int. J. Syst. Evol. Microbiol.">
        <title>Clostridium zeae sp. nov., isolated from corn silage.</title>
        <authorList>
            <person name="Kobayashi H."/>
            <person name="Tanizawa Y."/>
            <person name="Yagura M."/>
            <person name="Sakamoto M."/>
            <person name="Ohkuma M."/>
            <person name="Tohno M."/>
        </authorList>
    </citation>
    <scope>NUCLEOTIDE SEQUENCE [LARGE SCALE GENOMIC DNA]</scope>
    <source>
        <strain evidence="5 6">CSC2</strain>
    </source>
</reference>
<evidence type="ECO:0000256" key="1">
    <source>
        <dbReference type="ARBA" id="ARBA00023015"/>
    </source>
</evidence>
<dbReference type="Gene3D" id="1.10.10.10">
    <property type="entry name" value="Winged helix-like DNA-binding domain superfamily/Winged helix DNA-binding domain"/>
    <property type="match status" value="1"/>
</dbReference>
<dbReference type="PANTHER" id="PTHR42756:SF1">
    <property type="entry name" value="TRANSCRIPTIONAL REPRESSOR OF EMRAB OPERON"/>
    <property type="match status" value="1"/>
</dbReference>
<feature type="domain" description="HTH marR-type" evidence="4">
    <location>
        <begin position="1"/>
        <end position="140"/>
    </location>
</feature>